<comment type="similarity">
    <text evidence="2">Belongs to the cation diffusion facilitator (CDF) transporter (TC 2.A.4) family.</text>
</comment>
<dbReference type="InterPro" id="IPR058533">
    <property type="entry name" value="Cation_efflux_TM"/>
</dbReference>
<feature type="domain" description="Cation efflux protein cytoplasmic" evidence="9">
    <location>
        <begin position="227"/>
        <end position="300"/>
    </location>
</feature>
<dbReference type="SUPFAM" id="SSF161111">
    <property type="entry name" value="Cation efflux protein transmembrane domain-like"/>
    <property type="match status" value="1"/>
</dbReference>
<dbReference type="InterPro" id="IPR027469">
    <property type="entry name" value="Cation_efflux_TMD_sf"/>
</dbReference>
<comment type="subcellular location">
    <subcellularLocation>
        <location evidence="1">Membrane</location>
        <topology evidence="1">Multi-pass membrane protein</topology>
    </subcellularLocation>
</comment>
<feature type="transmembrane region" description="Helical" evidence="7">
    <location>
        <begin position="178"/>
        <end position="205"/>
    </location>
</feature>
<sequence>MLEAYLKKRTPNPADQDVRMAMGKEASIVGIVTNLAFAGFKIGVGFLTGGISMIADGMNNLMDMLSSIISLIGFHFASMPADSNHPYGHARMEYLASFLVSVIILWTGGSLMWQSIKSILDPGVIDATPLAVAVLLLSILGKLFLYRYNLILGKRMDSELLVATAYDARGDMFATGAVLLSLIATSMLSFNIDGWMGLIVAAIIAKSGWESLRETVDSLLGQKTDPQLLRNILDDIKRFPVTLGVHDVMYHDYGATHRFLTLHVEVDSERNVMDIHQDIDEIERYIAKKYHMNTTIHMDPIRIDDPRSNALYDYVKENLHKIDPSLDLHDFRIVNRKDGLNLVFDVLVPMHLKNRKRFIDKALRAHIASSHPEYELRITYDLDYQNILGVENE</sequence>
<keyword evidence="11" id="KW-1185">Reference proteome</keyword>
<evidence type="ECO:0000313" key="11">
    <source>
        <dbReference type="Proteomes" id="UP000070442"/>
    </source>
</evidence>
<dbReference type="OrthoDB" id="9806522at2"/>
<feature type="transmembrane region" description="Helical" evidence="7">
    <location>
        <begin position="94"/>
        <end position="116"/>
    </location>
</feature>
<evidence type="ECO:0000256" key="5">
    <source>
        <dbReference type="ARBA" id="ARBA00022989"/>
    </source>
</evidence>
<evidence type="ECO:0000313" key="10">
    <source>
        <dbReference type="EMBL" id="KXB67364.1"/>
    </source>
</evidence>
<keyword evidence="3" id="KW-0813">Transport</keyword>
<dbReference type="Proteomes" id="UP000070442">
    <property type="component" value="Unassembled WGS sequence"/>
</dbReference>
<dbReference type="Pfam" id="PF01545">
    <property type="entry name" value="Cation_efflux"/>
    <property type="match status" value="1"/>
</dbReference>
<protein>
    <submittedName>
        <fullName evidence="10">Cation diffusion facilitator family transporter</fullName>
    </submittedName>
</protein>
<dbReference type="Gene3D" id="1.20.1510.10">
    <property type="entry name" value="Cation efflux protein transmembrane domain"/>
    <property type="match status" value="1"/>
</dbReference>
<dbReference type="SUPFAM" id="SSF160240">
    <property type="entry name" value="Cation efflux protein cytoplasmic domain-like"/>
    <property type="match status" value="1"/>
</dbReference>
<dbReference type="Gene3D" id="3.30.70.1350">
    <property type="entry name" value="Cation efflux protein, cytoplasmic domain"/>
    <property type="match status" value="1"/>
</dbReference>
<dbReference type="InterPro" id="IPR050291">
    <property type="entry name" value="CDF_Transporter"/>
</dbReference>
<organism evidence="10 11">
    <name type="scientific">Aedoeadaptatus coxii</name>
    <dbReference type="NCBI Taxonomy" id="755172"/>
    <lineage>
        <taxon>Bacteria</taxon>
        <taxon>Bacillati</taxon>
        <taxon>Bacillota</taxon>
        <taxon>Tissierellia</taxon>
        <taxon>Tissierellales</taxon>
        <taxon>Peptoniphilaceae</taxon>
        <taxon>Aedoeadaptatus</taxon>
    </lineage>
</organism>
<dbReference type="EMBL" id="LSDG01000019">
    <property type="protein sequence ID" value="KXB67364.1"/>
    <property type="molecule type" value="Genomic_DNA"/>
</dbReference>
<dbReference type="AlphaFoldDB" id="A0A134AI67"/>
<feature type="transmembrane region" description="Helical" evidence="7">
    <location>
        <begin position="128"/>
        <end position="146"/>
    </location>
</feature>
<dbReference type="GO" id="GO:0016020">
    <property type="term" value="C:membrane"/>
    <property type="evidence" value="ECO:0007669"/>
    <property type="project" value="UniProtKB-SubCell"/>
</dbReference>
<gene>
    <name evidence="10" type="ORF">HMPREF1863_00552</name>
</gene>
<accession>A0A134AI67</accession>
<feature type="domain" description="Cation efflux protein transmembrane" evidence="8">
    <location>
        <begin position="28"/>
        <end position="220"/>
    </location>
</feature>
<dbReference type="GO" id="GO:0008324">
    <property type="term" value="F:monoatomic cation transmembrane transporter activity"/>
    <property type="evidence" value="ECO:0007669"/>
    <property type="project" value="InterPro"/>
</dbReference>
<dbReference type="PATRIC" id="fig|755172.3.peg.527"/>
<name>A0A134AI67_9FIRM</name>
<evidence type="ECO:0000256" key="3">
    <source>
        <dbReference type="ARBA" id="ARBA00022448"/>
    </source>
</evidence>
<dbReference type="PANTHER" id="PTHR43840:SF15">
    <property type="entry name" value="MITOCHONDRIAL METAL TRANSPORTER 1-RELATED"/>
    <property type="match status" value="1"/>
</dbReference>
<comment type="caution">
    <text evidence="10">The sequence shown here is derived from an EMBL/GenBank/DDBJ whole genome shotgun (WGS) entry which is preliminary data.</text>
</comment>
<dbReference type="NCBIfam" id="TIGR01297">
    <property type="entry name" value="CDF"/>
    <property type="match status" value="1"/>
</dbReference>
<dbReference type="InterPro" id="IPR027470">
    <property type="entry name" value="Cation_efflux_CTD"/>
</dbReference>
<dbReference type="Pfam" id="PF16916">
    <property type="entry name" value="ZT_dimer"/>
    <property type="match status" value="1"/>
</dbReference>
<dbReference type="FunFam" id="1.20.1510.10:FF:000006">
    <property type="entry name" value="Divalent cation efflux transporter"/>
    <property type="match status" value="1"/>
</dbReference>
<dbReference type="RefSeq" id="WP_068367088.1">
    <property type="nucleotide sequence ID" value="NZ_CAMYBE010000005.1"/>
</dbReference>
<evidence type="ECO:0000259" key="8">
    <source>
        <dbReference type="Pfam" id="PF01545"/>
    </source>
</evidence>
<keyword evidence="4 7" id="KW-0812">Transmembrane</keyword>
<keyword evidence="5 7" id="KW-1133">Transmembrane helix</keyword>
<dbReference type="STRING" id="755172.HMPREF1863_00552"/>
<evidence type="ECO:0000256" key="1">
    <source>
        <dbReference type="ARBA" id="ARBA00004141"/>
    </source>
</evidence>
<proteinExistence type="inferred from homology"/>
<evidence type="ECO:0000256" key="2">
    <source>
        <dbReference type="ARBA" id="ARBA00008114"/>
    </source>
</evidence>
<evidence type="ECO:0000256" key="4">
    <source>
        <dbReference type="ARBA" id="ARBA00022692"/>
    </source>
</evidence>
<evidence type="ECO:0000256" key="6">
    <source>
        <dbReference type="ARBA" id="ARBA00023136"/>
    </source>
</evidence>
<reference evidence="11" key="1">
    <citation type="submission" date="2016-01" db="EMBL/GenBank/DDBJ databases">
        <authorList>
            <person name="Mitreva M."/>
            <person name="Pepin K.H."/>
            <person name="Mihindukulasuriya K.A."/>
            <person name="Fulton R."/>
            <person name="Fronick C."/>
            <person name="O'Laughlin M."/>
            <person name="Miner T."/>
            <person name="Herter B."/>
            <person name="Rosa B.A."/>
            <person name="Cordes M."/>
            <person name="Tomlinson C."/>
            <person name="Wollam A."/>
            <person name="Palsikar V.B."/>
            <person name="Mardis E.R."/>
            <person name="Wilson R.K."/>
        </authorList>
    </citation>
    <scope>NUCLEOTIDE SEQUENCE [LARGE SCALE GENOMIC DNA]</scope>
    <source>
        <strain evidence="11">DNF00729</strain>
    </source>
</reference>
<dbReference type="InterPro" id="IPR002524">
    <property type="entry name" value="Cation_efflux"/>
</dbReference>
<evidence type="ECO:0000259" key="9">
    <source>
        <dbReference type="Pfam" id="PF16916"/>
    </source>
</evidence>
<feature type="transmembrane region" description="Helical" evidence="7">
    <location>
        <begin position="28"/>
        <end position="55"/>
    </location>
</feature>
<dbReference type="InterPro" id="IPR036837">
    <property type="entry name" value="Cation_efflux_CTD_sf"/>
</dbReference>
<keyword evidence="6 7" id="KW-0472">Membrane</keyword>
<dbReference type="PANTHER" id="PTHR43840">
    <property type="entry name" value="MITOCHONDRIAL METAL TRANSPORTER 1-RELATED"/>
    <property type="match status" value="1"/>
</dbReference>
<evidence type="ECO:0000256" key="7">
    <source>
        <dbReference type="SAM" id="Phobius"/>
    </source>
</evidence>
<feature type="transmembrane region" description="Helical" evidence="7">
    <location>
        <begin position="61"/>
        <end position="82"/>
    </location>
</feature>